<reference evidence="2" key="1">
    <citation type="journal article" date="2019" name="Environ. Microbiol.">
        <title>Fungal ecological strategies reflected in gene transcription - a case study of two litter decomposers.</title>
        <authorList>
            <person name="Barbi F."/>
            <person name="Kohler A."/>
            <person name="Barry K."/>
            <person name="Baskaran P."/>
            <person name="Daum C."/>
            <person name="Fauchery L."/>
            <person name="Ihrmark K."/>
            <person name="Kuo A."/>
            <person name="LaButti K."/>
            <person name="Lipzen A."/>
            <person name="Morin E."/>
            <person name="Grigoriev I.V."/>
            <person name="Henrissat B."/>
            <person name="Lindahl B."/>
            <person name="Martin F."/>
        </authorList>
    </citation>
    <scope>NUCLEOTIDE SEQUENCE</scope>
    <source>
        <strain evidence="2">JB14</strain>
    </source>
</reference>
<dbReference type="OrthoDB" id="3250555at2759"/>
<organism evidence="2 3">
    <name type="scientific">Gymnopus androsaceus JB14</name>
    <dbReference type="NCBI Taxonomy" id="1447944"/>
    <lineage>
        <taxon>Eukaryota</taxon>
        <taxon>Fungi</taxon>
        <taxon>Dikarya</taxon>
        <taxon>Basidiomycota</taxon>
        <taxon>Agaricomycotina</taxon>
        <taxon>Agaricomycetes</taxon>
        <taxon>Agaricomycetidae</taxon>
        <taxon>Agaricales</taxon>
        <taxon>Marasmiineae</taxon>
        <taxon>Omphalotaceae</taxon>
        <taxon>Gymnopus</taxon>
    </lineage>
</organism>
<evidence type="ECO:0000256" key="1">
    <source>
        <dbReference type="SAM" id="MobiDB-lite"/>
    </source>
</evidence>
<accession>A0A6A4HMJ1</accession>
<evidence type="ECO:0000313" key="2">
    <source>
        <dbReference type="EMBL" id="KAE9398618.1"/>
    </source>
</evidence>
<protein>
    <recommendedName>
        <fullName evidence="4">Cyclin N-terminal domain-containing protein</fullName>
    </recommendedName>
</protein>
<dbReference type="Proteomes" id="UP000799118">
    <property type="component" value="Unassembled WGS sequence"/>
</dbReference>
<gene>
    <name evidence="2" type="ORF">BT96DRAFT_723851</name>
</gene>
<dbReference type="EMBL" id="ML769480">
    <property type="protein sequence ID" value="KAE9398618.1"/>
    <property type="molecule type" value="Genomic_DNA"/>
</dbReference>
<evidence type="ECO:0008006" key="4">
    <source>
        <dbReference type="Google" id="ProtNLM"/>
    </source>
</evidence>
<evidence type="ECO:0000313" key="3">
    <source>
        <dbReference type="Proteomes" id="UP000799118"/>
    </source>
</evidence>
<proteinExistence type="predicted"/>
<name>A0A6A4HMJ1_9AGAR</name>
<sequence>MDSSTSHYGSPALSDIDNGPPDLTDQLLNSPESRFHAAYLFMRFFDIVFGTQEMRQKDKVKGLGLFSRWDIDGSELVTWDVAIACLALSVKLHRDFLAPLFPVYSFQFEDLAPHYIEYEDLEAAQRDILFALSYNLGGTPQGILDELWIALPSLQRAALLQSRLELSLARDLAHSFRGRF</sequence>
<dbReference type="AlphaFoldDB" id="A0A6A4HMJ1"/>
<keyword evidence="3" id="KW-1185">Reference proteome</keyword>
<feature type="region of interest" description="Disordered" evidence="1">
    <location>
        <begin position="1"/>
        <end position="21"/>
    </location>
</feature>